<dbReference type="STRING" id="1235794.C811_01687"/>
<dbReference type="HOGENOM" id="CLU_095787_2_3_11"/>
<dbReference type="InterPro" id="IPR036019">
    <property type="entry name" value="MscL_channel"/>
</dbReference>
<evidence type="ECO:0000313" key="11">
    <source>
        <dbReference type="EMBL" id="EOS50065.1"/>
    </source>
</evidence>
<dbReference type="SUPFAM" id="SSF81330">
    <property type="entry name" value="Gated mechanosensitive channel"/>
    <property type="match status" value="1"/>
</dbReference>
<proteinExistence type="inferred from homology"/>
<evidence type="ECO:0000256" key="5">
    <source>
        <dbReference type="ARBA" id="ARBA00022692"/>
    </source>
</evidence>
<dbReference type="InterPro" id="IPR019823">
    <property type="entry name" value="Mechanosensitive_channel_CS"/>
</dbReference>
<name>R9KUL1_9ACTN</name>
<dbReference type="PANTHER" id="PTHR30266:SF2">
    <property type="entry name" value="LARGE-CONDUCTANCE MECHANOSENSITIVE CHANNEL"/>
    <property type="match status" value="1"/>
</dbReference>
<organism evidence="11 12">
    <name type="scientific">Adlercreutzia caecimuris B7</name>
    <dbReference type="NCBI Taxonomy" id="1235794"/>
    <lineage>
        <taxon>Bacteria</taxon>
        <taxon>Bacillati</taxon>
        <taxon>Actinomycetota</taxon>
        <taxon>Coriobacteriia</taxon>
        <taxon>Eggerthellales</taxon>
        <taxon>Eggerthellaceae</taxon>
        <taxon>Adlercreutzia</taxon>
    </lineage>
</organism>
<feature type="transmembrane region" description="Helical" evidence="10">
    <location>
        <begin position="73"/>
        <end position="94"/>
    </location>
</feature>
<dbReference type="Pfam" id="PF01741">
    <property type="entry name" value="MscL"/>
    <property type="match status" value="1"/>
</dbReference>
<keyword evidence="3 10" id="KW-0813">Transport</keyword>
<keyword evidence="9 10" id="KW-0407">Ion channel</keyword>
<comment type="similarity">
    <text evidence="2 10">Belongs to the MscL family.</text>
</comment>
<reference evidence="11 12" key="1">
    <citation type="submission" date="2013-04" db="EMBL/GenBank/DDBJ databases">
        <title>The Genome Sequence of Enterorhabdus caecimuris B7.</title>
        <authorList>
            <consortium name="The Broad Institute Genomics Platform"/>
            <consortium name="The Broad Institute Genome Sequencing Center for Infectious Disease"/>
            <person name="Earl A."/>
            <person name="Xavier R."/>
            <person name="Elson C."/>
            <person name="Duck W."/>
            <person name="Walker B."/>
            <person name="Young S."/>
            <person name="Zeng Q."/>
            <person name="Gargeya S."/>
            <person name="Fitzgerald M."/>
            <person name="Haas B."/>
            <person name="Abouelleil A."/>
            <person name="Allen A.W."/>
            <person name="Alvarado L."/>
            <person name="Arachchi H.M."/>
            <person name="Berlin A.M."/>
            <person name="Chapman S.B."/>
            <person name="Gainer-Dewar J."/>
            <person name="Goldberg J."/>
            <person name="Griggs A."/>
            <person name="Gujja S."/>
            <person name="Hansen M."/>
            <person name="Howarth C."/>
            <person name="Imamovic A."/>
            <person name="Ireland A."/>
            <person name="Larimer J."/>
            <person name="McCowan C."/>
            <person name="Murphy C."/>
            <person name="Pearson M."/>
            <person name="Poon T.W."/>
            <person name="Priest M."/>
            <person name="Roberts A."/>
            <person name="Saif S."/>
            <person name="Shea T."/>
            <person name="Sisk P."/>
            <person name="Sykes S."/>
            <person name="Wortman J."/>
            <person name="Nusbaum C."/>
            <person name="Birren B."/>
        </authorList>
    </citation>
    <scope>NUCLEOTIDE SEQUENCE [LARGE SCALE GENOMIC DNA]</scope>
    <source>
        <strain evidence="11 12">B7</strain>
    </source>
</reference>
<evidence type="ECO:0000313" key="12">
    <source>
        <dbReference type="Proteomes" id="UP000014204"/>
    </source>
</evidence>
<dbReference type="Gene3D" id="1.10.1200.120">
    <property type="entry name" value="Large-conductance mechanosensitive channel, MscL, domain 1"/>
    <property type="match status" value="1"/>
</dbReference>
<dbReference type="PATRIC" id="fig|1235794.3.peg.1664"/>
<evidence type="ECO:0000256" key="9">
    <source>
        <dbReference type="ARBA" id="ARBA00023303"/>
    </source>
</evidence>
<feature type="transmembrane region" description="Helical" evidence="10">
    <location>
        <begin position="20"/>
        <end position="38"/>
    </location>
</feature>
<comment type="subunit">
    <text evidence="10">Homopentamer.</text>
</comment>
<keyword evidence="5 10" id="KW-0812">Transmembrane</keyword>
<accession>R9KUL1</accession>
<evidence type="ECO:0000256" key="2">
    <source>
        <dbReference type="ARBA" id="ARBA00007254"/>
    </source>
</evidence>
<dbReference type="GO" id="GO:0008381">
    <property type="term" value="F:mechanosensitive monoatomic ion channel activity"/>
    <property type="evidence" value="ECO:0007669"/>
    <property type="project" value="UniProtKB-UniRule"/>
</dbReference>
<dbReference type="PRINTS" id="PR01264">
    <property type="entry name" value="MECHCHANNEL"/>
</dbReference>
<dbReference type="EMBL" id="ASSY01000009">
    <property type="protein sequence ID" value="EOS50065.1"/>
    <property type="molecule type" value="Genomic_DNA"/>
</dbReference>
<dbReference type="PROSITE" id="PS01327">
    <property type="entry name" value="MSCL"/>
    <property type="match status" value="1"/>
</dbReference>
<gene>
    <name evidence="10" type="primary">mscL</name>
    <name evidence="11" type="ORF">C811_01687</name>
</gene>
<keyword evidence="6 10" id="KW-1133">Transmembrane helix</keyword>
<dbReference type="eggNOG" id="COG1970">
    <property type="taxonomic scope" value="Bacteria"/>
</dbReference>
<dbReference type="InterPro" id="IPR037673">
    <property type="entry name" value="MSC/AndL"/>
</dbReference>
<keyword evidence="4 10" id="KW-1003">Cell membrane</keyword>
<dbReference type="Proteomes" id="UP000014204">
    <property type="component" value="Unassembled WGS sequence"/>
</dbReference>
<evidence type="ECO:0000256" key="10">
    <source>
        <dbReference type="HAMAP-Rule" id="MF_00115"/>
    </source>
</evidence>
<keyword evidence="7 10" id="KW-0406">Ion transport</keyword>
<comment type="function">
    <text evidence="10">Channel that opens in response to stretch forces in the membrane lipid bilayer. May participate in the regulation of osmotic pressure changes within the cell.</text>
</comment>
<dbReference type="OrthoDB" id="9810350at2"/>
<keyword evidence="8 10" id="KW-0472">Membrane</keyword>
<evidence type="ECO:0000256" key="8">
    <source>
        <dbReference type="ARBA" id="ARBA00023136"/>
    </source>
</evidence>
<dbReference type="AlphaFoldDB" id="R9KUL1"/>
<evidence type="ECO:0000256" key="6">
    <source>
        <dbReference type="ARBA" id="ARBA00022989"/>
    </source>
</evidence>
<comment type="subcellular location">
    <subcellularLocation>
        <location evidence="1 10">Cell membrane</location>
        <topology evidence="1 10">Multi-pass membrane protein</topology>
    </subcellularLocation>
</comment>
<dbReference type="HAMAP" id="MF_00115">
    <property type="entry name" value="MscL"/>
    <property type="match status" value="1"/>
</dbReference>
<evidence type="ECO:0000256" key="7">
    <source>
        <dbReference type="ARBA" id="ARBA00023065"/>
    </source>
</evidence>
<dbReference type="GO" id="GO:0005886">
    <property type="term" value="C:plasma membrane"/>
    <property type="evidence" value="ECO:0007669"/>
    <property type="project" value="UniProtKB-SubCell"/>
</dbReference>
<evidence type="ECO:0000256" key="3">
    <source>
        <dbReference type="ARBA" id="ARBA00022448"/>
    </source>
</evidence>
<dbReference type="RefSeq" id="WP_016309880.1">
    <property type="nucleotide sequence ID" value="NZ_KE159646.1"/>
</dbReference>
<dbReference type="NCBIfam" id="TIGR00220">
    <property type="entry name" value="mscL"/>
    <property type="match status" value="1"/>
</dbReference>
<dbReference type="PANTHER" id="PTHR30266">
    <property type="entry name" value="MECHANOSENSITIVE CHANNEL MSCL"/>
    <property type="match status" value="1"/>
</dbReference>
<comment type="caution">
    <text evidence="11">The sequence shown here is derived from an EMBL/GenBank/DDBJ whole genome shotgun (WGS) entry which is preliminary data.</text>
</comment>
<sequence length="159" mass="16789">MKGLLAEFKEFINRGNVIDMAVGIIIGAAFTAIVTSLTEDIINPLIKLITGGNGTDVAGLTIPVAGTANGIDFGAFISAIINFLIVAWVVFMIVKAFNKMKDGTAKLPFLRNAKGEEVIEHAPTCPFCLEEINVGATRCPHCTAELSAPAAVTVEVVEK</sequence>
<keyword evidence="12" id="KW-1185">Reference proteome</keyword>
<dbReference type="GeneID" id="82191133"/>
<evidence type="ECO:0000256" key="4">
    <source>
        <dbReference type="ARBA" id="ARBA00022475"/>
    </source>
</evidence>
<dbReference type="InterPro" id="IPR001185">
    <property type="entry name" value="MS_channel"/>
</dbReference>
<evidence type="ECO:0000256" key="1">
    <source>
        <dbReference type="ARBA" id="ARBA00004651"/>
    </source>
</evidence>
<protein>
    <recommendedName>
        <fullName evidence="10">Large-conductance mechanosensitive channel</fullName>
    </recommendedName>
</protein>